<dbReference type="EMBL" id="LAZR01002755">
    <property type="protein sequence ID" value="KKN25975.1"/>
    <property type="molecule type" value="Genomic_DNA"/>
</dbReference>
<gene>
    <name evidence="1" type="ORF">LCGC14_0879130</name>
</gene>
<protein>
    <submittedName>
        <fullName evidence="1">Uncharacterized protein</fullName>
    </submittedName>
</protein>
<proteinExistence type="predicted"/>
<evidence type="ECO:0000313" key="1">
    <source>
        <dbReference type="EMBL" id="KKN25975.1"/>
    </source>
</evidence>
<feature type="non-terminal residue" evidence="1">
    <location>
        <position position="66"/>
    </location>
</feature>
<reference evidence="1" key="1">
    <citation type="journal article" date="2015" name="Nature">
        <title>Complex archaea that bridge the gap between prokaryotes and eukaryotes.</title>
        <authorList>
            <person name="Spang A."/>
            <person name="Saw J.H."/>
            <person name="Jorgensen S.L."/>
            <person name="Zaremba-Niedzwiedzka K."/>
            <person name="Martijn J."/>
            <person name="Lind A.E."/>
            <person name="van Eijk R."/>
            <person name="Schleper C."/>
            <person name="Guy L."/>
            <person name="Ettema T.J."/>
        </authorList>
    </citation>
    <scope>NUCLEOTIDE SEQUENCE</scope>
</reference>
<sequence>MKHYIQTVWIKPLVESEIDDVRKLIDEHSDAVMTDAGNIVKGDGPSTELCDWRTRLVYYVEGTVHD</sequence>
<dbReference type="AlphaFoldDB" id="A0A0F9P2E0"/>
<accession>A0A0F9P2E0</accession>
<organism evidence="1">
    <name type="scientific">marine sediment metagenome</name>
    <dbReference type="NCBI Taxonomy" id="412755"/>
    <lineage>
        <taxon>unclassified sequences</taxon>
        <taxon>metagenomes</taxon>
        <taxon>ecological metagenomes</taxon>
    </lineage>
</organism>
<comment type="caution">
    <text evidence="1">The sequence shown here is derived from an EMBL/GenBank/DDBJ whole genome shotgun (WGS) entry which is preliminary data.</text>
</comment>
<name>A0A0F9P2E0_9ZZZZ</name>